<dbReference type="PANTHER" id="PTHR43884:SF12">
    <property type="entry name" value="ISOVALERYL-COA DEHYDROGENASE, MITOCHONDRIAL-RELATED"/>
    <property type="match status" value="1"/>
</dbReference>
<comment type="cofactor">
    <cofactor evidence="1 8">
        <name>FAD</name>
        <dbReference type="ChEBI" id="CHEBI:57692"/>
    </cofactor>
</comment>
<dbReference type="SUPFAM" id="SSF56645">
    <property type="entry name" value="Acyl-CoA dehydrogenase NM domain-like"/>
    <property type="match status" value="1"/>
</dbReference>
<dbReference type="KEGG" id="ccro:CMC5_060470"/>
<protein>
    <recommendedName>
        <fullName evidence="7">Cyclohex-1-ene-1-carbonyl-CoA dehydrogenase</fullName>
        <ecNumber evidence="6">1.3.8.10</ecNumber>
    </recommendedName>
</protein>
<organism evidence="12 13">
    <name type="scientific">Chondromyces crocatus</name>
    <dbReference type="NCBI Taxonomy" id="52"/>
    <lineage>
        <taxon>Bacteria</taxon>
        <taxon>Pseudomonadati</taxon>
        <taxon>Myxococcota</taxon>
        <taxon>Polyangia</taxon>
        <taxon>Polyangiales</taxon>
        <taxon>Polyangiaceae</taxon>
        <taxon>Chondromyces</taxon>
    </lineage>
</organism>
<proteinExistence type="inferred from homology"/>
<dbReference type="STRING" id="52.CMC5_060470"/>
<dbReference type="Gene3D" id="2.40.110.10">
    <property type="entry name" value="Butyryl-CoA Dehydrogenase, subunit A, domain 2"/>
    <property type="match status" value="1"/>
</dbReference>
<dbReference type="PANTHER" id="PTHR43884">
    <property type="entry name" value="ACYL-COA DEHYDROGENASE"/>
    <property type="match status" value="1"/>
</dbReference>
<evidence type="ECO:0000256" key="2">
    <source>
        <dbReference type="ARBA" id="ARBA00009347"/>
    </source>
</evidence>
<name>A0A0K1ELY0_CHOCO</name>
<dbReference type="Pfam" id="PF00441">
    <property type="entry name" value="Acyl-CoA_dh_1"/>
    <property type="match status" value="1"/>
</dbReference>
<dbReference type="FunFam" id="2.40.110.10:FF:000001">
    <property type="entry name" value="Acyl-CoA dehydrogenase, mitochondrial"/>
    <property type="match status" value="1"/>
</dbReference>
<dbReference type="Gene3D" id="1.10.540.10">
    <property type="entry name" value="Acyl-CoA dehydrogenase/oxidase, N-terminal domain"/>
    <property type="match status" value="1"/>
</dbReference>
<dbReference type="PATRIC" id="fig|52.7.peg.6657"/>
<dbReference type="SUPFAM" id="SSF47203">
    <property type="entry name" value="Acyl-CoA dehydrogenase C-terminal domain-like"/>
    <property type="match status" value="1"/>
</dbReference>
<evidence type="ECO:0000259" key="10">
    <source>
        <dbReference type="Pfam" id="PF02770"/>
    </source>
</evidence>
<dbReference type="InterPro" id="IPR006091">
    <property type="entry name" value="Acyl-CoA_Oxase/DH_mid-dom"/>
</dbReference>
<dbReference type="EMBL" id="CP012159">
    <property type="protein sequence ID" value="AKT41836.1"/>
    <property type="molecule type" value="Genomic_DNA"/>
</dbReference>
<dbReference type="OrthoDB" id="9765339at2"/>
<dbReference type="InterPro" id="IPR036250">
    <property type="entry name" value="AcylCo_DH-like_C"/>
</dbReference>
<dbReference type="PROSITE" id="PS00073">
    <property type="entry name" value="ACYL_COA_DH_2"/>
    <property type="match status" value="1"/>
</dbReference>
<comment type="similarity">
    <text evidence="2 8">Belongs to the acyl-CoA dehydrogenase family.</text>
</comment>
<dbReference type="InterPro" id="IPR013786">
    <property type="entry name" value="AcylCoA_DH/ox_N"/>
</dbReference>
<dbReference type="InterPro" id="IPR009100">
    <property type="entry name" value="AcylCoA_DH/oxidase_NM_dom_sf"/>
</dbReference>
<dbReference type="Gene3D" id="1.20.140.10">
    <property type="entry name" value="Butyryl-CoA Dehydrogenase, subunit A, domain 3"/>
    <property type="match status" value="1"/>
</dbReference>
<evidence type="ECO:0000259" key="11">
    <source>
        <dbReference type="Pfam" id="PF02771"/>
    </source>
</evidence>
<dbReference type="InterPro" id="IPR006089">
    <property type="entry name" value="Acyl-CoA_DH_CS"/>
</dbReference>
<dbReference type="PIRSF" id="PIRSF016578">
    <property type="entry name" value="HsaA"/>
    <property type="match status" value="1"/>
</dbReference>
<dbReference type="InterPro" id="IPR046373">
    <property type="entry name" value="Acyl-CoA_Oxase/DH_mid-dom_sf"/>
</dbReference>
<dbReference type="GO" id="GO:0003995">
    <property type="term" value="F:acyl-CoA dehydrogenase activity"/>
    <property type="evidence" value="ECO:0007669"/>
    <property type="project" value="InterPro"/>
</dbReference>
<gene>
    <name evidence="12" type="primary">fadE</name>
    <name evidence="12" type="ORF">CMC5_060470</name>
</gene>
<keyword evidence="3 8" id="KW-0285">Flavoprotein</keyword>
<evidence type="ECO:0000256" key="7">
    <source>
        <dbReference type="ARBA" id="ARBA00072305"/>
    </source>
</evidence>
<dbReference type="AlphaFoldDB" id="A0A0K1ELY0"/>
<dbReference type="InterPro" id="IPR037069">
    <property type="entry name" value="AcylCoA_DH/ox_N_sf"/>
</dbReference>
<evidence type="ECO:0000313" key="12">
    <source>
        <dbReference type="EMBL" id="AKT41836.1"/>
    </source>
</evidence>
<feature type="domain" description="Acyl-CoA dehydrogenase/oxidase C-terminal" evidence="9">
    <location>
        <begin position="229"/>
        <end position="376"/>
    </location>
</feature>
<dbReference type="FunFam" id="1.20.140.10:FF:000004">
    <property type="entry name" value="Acyl-CoA dehydrogenase FadE25"/>
    <property type="match status" value="1"/>
</dbReference>
<keyword evidence="4 8" id="KW-0274">FAD</keyword>
<evidence type="ECO:0000313" key="13">
    <source>
        <dbReference type="Proteomes" id="UP000067626"/>
    </source>
</evidence>
<evidence type="ECO:0000256" key="3">
    <source>
        <dbReference type="ARBA" id="ARBA00022630"/>
    </source>
</evidence>
<dbReference type="InterPro" id="IPR009075">
    <property type="entry name" value="AcylCo_DH/oxidase_C"/>
</dbReference>
<feature type="domain" description="Acyl-CoA oxidase/dehydrogenase middle" evidence="10">
    <location>
        <begin position="122"/>
        <end position="216"/>
    </location>
</feature>
<dbReference type="RefSeq" id="WP_050433555.1">
    <property type="nucleotide sequence ID" value="NZ_CP012159.1"/>
</dbReference>
<keyword evidence="5 8" id="KW-0560">Oxidoreductase</keyword>
<accession>A0A0K1ELY0</accession>
<dbReference type="PROSITE" id="PS00072">
    <property type="entry name" value="ACYL_COA_DH_1"/>
    <property type="match status" value="1"/>
</dbReference>
<feature type="domain" description="Acyl-CoA dehydrogenase/oxidase N-terminal" evidence="11">
    <location>
        <begin position="6"/>
        <end position="117"/>
    </location>
</feature>
<dbReference type="Pfam" id="PF02770">
    <property type="entry name" value="Acyl-CoA_dh_M"/>
    <property type="match status" value="1"/>
</dbReference>
<evidence type="ECO:0000256" key="8">
    <source>
        <dbReference type="RuleBase" id="RU362125"/>
    </source>
</evidence>
<evidence type="ECO:0000256" key="1">
    <source>
        <dbReference type="ARBA" id="ARBA00001974"/>
    </source>
</evidence>
<evidence type="ECO:0000259" key="9">
    <source>
        <dbReference type="Pfam" id="PF00441"/>
    </source>
</evidence>
<dbReference type="GO" id="GO:0050660">
    <property type="term" value="F:flavin adenine dinucleotide binding"/>
    <property type="evidence" value="ECO:0007669"/>
    <property type="project" value="InterPro"/>
</dbReference>
<evidence type="ECO:0000256" key="6">
    <source>
        <dbReference type="ARBA" id="ARBA00066362"/>
    </source>
</evidence>
<dbReference type="Pfam" id="PF02771">
    <property type="entry name" value="Acyl-CoA_dh_N"/>
    <property type="match status" value="1"/>
</dbReference>
<sequence length="378" mass="40272">MQIEPTETQLLVARTARDYAERVIRPAAADLDRESRFPTEILHGLAELGLMGVNIPSALGGAEAGVVAYALAMMEVARACASTAVTMSVTNMVAEVITTFGTPDQRARYVPRICAGEYVAGSFALSEPEAGSDPGGMRTTAEKVPGGWVLRGEKQWITSGDHAGVLIVWARTGGPGTRGISAFLVEGGTPGLRPGPHEDKLGLRASTTVPLTFDDCRIPEDALLGEREGGFRIAMMALDGGRIGIASQAVGIATGALEEATDYAKQRRQFGRPIADFPALQAQLADAKVELDAARLLTLRAASLKESGRPFSSEAAMAKLFASEAANRICQRCVQIHGGYGYVRDFAAERHLRDVRVTTIYEGTSEIQRTVIGRSALR</sequence>
<dbReference type="FunFam" id="1.10.540.10:FF:000002">
    <property type="entry name" value="Acyl-CoA dehydrogenase FadE19"/>
    <property type="match status" value="1"/>
</dbReference>
<dbReference type="EC" id="1.3.8.10" evidence="6"/>
<evidence type="ECO:0000256" key="5">
    <source>
        <dbReference type="ARBA" id="ARBA00023002"/>
    </source>
</evidence>
<evidence type="ECO:0000256" key="4">
    <source>
        <dbReference type="ARBA" id="ARBA00022827"/>
    </source>
</evidence>
<reference evidence="12 13" key="1">
    <citation type="submission" date="2015-07" db="EMBL/GenBank/DDBJ databases">
        <title>Genome analysis of myxobacterium Chondromyces crocatus Cm c5 reveals a high potential for natural compound synthesis and the genetic basis for the loss of fruiting body formation.</title>
        <authorList>
            <person name="Zaburannyi N."/>
            <person name="Bunk B."/>
            <person name="Maier J."/>
            <person name="Overmann J."/>
            <person name="Mueller R."/>
        </authorList>
    </citation>
    <scope>NUCLEOTIDE SEQUENCE [LARGE SCALE GENOMIC DNA]</scope>
    <source>
        <strain evidence="12 13">Cm c5</strain>
    </source>
</reference>
<dbReference type="Proteomes" id="UP000067626">
    <property type="component" value="Chromosome"/>
</dbReference>
<keyword evidence="13" id="KW-1185">Reference proteome</keyword>